<evidence type="ECO:0008006" key="3">
    <source>
        <dbReference type="Google" id="ProtNLM"/>
    </source>
</evidence>
<keyword evidence="2" id="KW-1185">Reference proteome</keyword>
<proteinExistence type="predicted"/>
<dbReference type="STRING" id="1124188.SAMN05444377_11098"/>
<name>A0A1M5C436_9FLAO</name>
<evidence type="ECO:0000313" key="2">
    <source>
        <dbReference type="Proteomes" id="UP000184147"/>
    </source>
</evidence>
<gene>
    <name evidence="1" type="ORF">SAMN05444377_11098</name>
</gene>
<dbReference type="OrthoDB" id="832379at2"/>
<evidence type="ECO:0000313" key="1">
    <source>
        <dbReference type="EMBL" id="SHF49508.1"/>
    </source>
</evidence>
<dbReference type="RefSeq" id="WP_073363648.1">
    <property type="nucleotide sequence ID" value="NZ_FQVQ01000010.1"/>
</dbReference>
<dbReference type="AlphaFoldDB" id="A0A1M5C436"/>
<dbReference type="EMBL" id="FQVQ01000010">
    <property type="protein sequence ID" value="SHF49508.1"/>
    <property type="molecule type" value="Genomic_DNA"/>
</dbReference>
<organism evidence="1 2">
    <name type="scientific">Flavobacterium fontis</name>
    <dbReference type="NCBI Taxonomy" id="1124188"/>
    <lineage>
        <taxon>Bacteria</taxon>
        <taxon>Pseudomonadati</taxon>
        <taxon>Bacteroidota</taxon>
        <taxon>Flavobacteriia</taxon>
        <taxon>Flavobacteriales</taxon>
        <taxon>Flavobacteriaceae</taxon>
        <taxon>Flavobacterium</taxon>
    </lineage>
</organism>
<sequence>MFKKLLFFGILLTMMSCEKESLTETTSNSNLTQSSLLTGLLKRIAQNPTAFDNVLDGCSGFSVVLPVTVTVNGSTITVASESDFQTVQNIKNAYSNDTDEVFFTYPIQLRLKNHQLVTVTSYNQFEDLYEDYSSDDLTEIRCVNIQFPITINTYNTSSQQTQAYTLTNDVSLYQFLASLTPNLQYSLSYPLTVTDANNNPQTITSNVGFESVIDANLSLCDVPVGNTPLSFTTLLTDNIWYVSSYIDDDGSDDTDDYEDYTFDFLSNFDIQVFEGSLFANGSWNYYTTGNTQKLNLNFSNADLLDLDQDWTIVEYTIGVIRLRYIDSDNDVEYLVLRKL</sequence>
<protein>
    <recommendedName>
        <fullName evidence="3">Lipoprotein</fullName>
    </recommendedName>
</protein>
<dbReference type="Proteomes" id="UP000184147">
    <property type="component" value="Unassembled WGS sequence"/>
</dbReference>
<accession>A0A1M5C436</accession>
<dbReference type="PROSITE" id="PS51257">
    <property type="entry name" value="PROKAR_LIPOPROTEIN"/>
    <property type="match status" value="1"/>
</dbReference>
<reference evidence="1 2" key="1">
    <citation type="submission" date="2016-11" db="EMBL/GenBank/DDBJ databases">
        <authorList>
            <person name="Jaros S."/>
            <person name="Januszkiewicz K."/>
            <person name="Wedrychowicz H."/>
        </authorList>
    </citation>
    <scope>NUCLEOTIDE SEQUENCE [LARGE SCALE GENOMIC DNA]</scope>
    <source>
        <strain evidence="1 2">DSM 25660</strain>
    </source>
</reference>